<dbReference type="Gene3D" id="3.40.50.150">
    <property type="entry name" value="Vaccinia Virus protein VP39"/>
    <property type="match status" value="2"/>
</dbReference>
<dbReference type="KEGG" id="pbap:Pla133_23450"/>
<keyword evidence="3" id="KW-0808">Transferase</keyword>
<dbReference type="Proteomes" id="UP000316921">
    <property type="component" value="Chromosome"/>
</dbReference>
<feature type="compositionally biased region" description="Low complexity" evidence="1">
    <location>
        <begin position="241"/>
        <end position="272"/>
    </location>
</feature>
<sequence>MPQDERTAAPDPIRGAQPGAVGFHGDAYLLRLVAWLAARSEVFVETGTNLGTTLGYVARTFPSLRCLSCEPDPASFEVARHHVADQPQVAINRQTSQEFLGHLATIGSELFERPTLFWLDAHGYGFDWPLREELAFIGERFQQGFVLIDDFLVPGHPEFGFDQYEQHVCSWDYVRESLAPGWRHRLYYPAYTERTSSFHPLRGWGLIQFGRGPLGRLDLEPELAGVLELAESSGKARTNVPAGAAQPQASSTATQTVRPSAGAARDAAVANAPSGRRAPHAPGLAGCDVHRDRFDDLVALVDRDDPLVVDGGANRGAVVDEVLARWPRARVHAVEAQPTLARELARRYAGDRRVTVHAAALAARTGQLEFHVTANSVSSSALAPSSFKQTLQGAKVATVETISVPARRLDELVPQAIDLLKLDLQGFEIEALTGLGERLSQVGVVLAEVQFAPLYEGTPLFGDVDRFLREAGFGLFNLYELWTSSAGQLTAGDGIWLNGRQFELPDGRA</sequence>
<dbReference type="InterPro" id="IPR029063">
    <property type="entry name" value="SAM-dependent_MTases_sf"/>
</dbReference>
<organism evidence="3 4">
    <name type="scientific">Engelhardtia mirabilis</name>
    <dbReference type="NCBI Taxonomy" id="2528011"/>
    <lineage>
        <taxon>Bacteria</taxon>
        <taxon>Pseudomonadati</taxon>
        <taxon>Planctomycetota</taxon>
        <taxon>Planctomycetia</taxon>
        <taxon>Planctomycetia incertae sedis</taxon>
        <taxon>Engelhardtia</taxon>
    </lineage>
</organism>
<dbReference type="PANTHER" id="PTHR36973">
    <property type="entry name" value="SLL1456 PROTEIN-RELATED"/>
    <property type="match status" value="1"/>
</dbReference>
<dbReference type="RefSeq" id="WP_145065281.1">
    <property type="nucleotide sequence ID" value="NZ_CP036287.1"/>
</dbReference>
<evidence type="ECO:0000313" key="4">
    <source>
        <dbReference type="Proteomes" id="UP000316921"/>
    </source>
</evidence>
<dbReference type="InterPro" id="IPR053188">
    <property type="entry name" value="FkbM_Methyltransferase"/>
</dbReference>
<feature type="region of interest" description="Disordered" evidence="1">
    <location>
        <begin position="238"/>
        <end position="284"/>
    </location>
</feature>
<evidence type="ECO:0000259" key="2">
    <source>
        <dbReference type="Pfam" id="PF05050"/>
    </source>
</evidence>
<protein>
    <submittedName>
        <fullName evidence="3">2-O-methyltransferase NoeI</fullName>
        <ecNumber evidence="3">2.1.1.-</ecNumber>
    </submittedName>
</protein>
<proteinExistence type="predicted"/>
<accession>A0A518BJV8</accession>
<dbReference type="SUPFAM" id="SSF53335">
    <property type="entry name" value="S-adenosyl-L-methionine-dependent methyltransferases"/>
    <property type="match status" value="2"/>
</dbReference>
<dbReference type="Pfam" id="PF05050">
    <property type="entry name" value="Methyltransf_21"/>
    <property type="match status" value="1"/>
</dbReference>
<gene>
    <name evidence="3" type="primary">noeI</name>
    <name evidence="3" type="ORF">Pla133_23450</name>
</gene>
<dbReference type="EMBL" id="CP036287">
    <property type="protein sequence ID" value="QDU67266.1"/>
    <property type="molecule type" value="Genomic_DNA"/>
</dbReference>
<dbReference type="EC" id="2.1.1.-" evidence="3"/>
<name>A0A518BJV8_9BACT</name>
<keyword evidence="4" id="KW-1185">Reference proteome</keyword>
<dbReference type="AlphaFoldDB" id="A0A518BJV8"/>
<keyword evidence="3" id="KW-0489">Methyltransferase</keyword>
<dbReference type="GO" id="GO:0032259">
    <property type="term" value="P:methylation"/>
    <property type="evidence" value="ECO:0007669"/>
    <property type="project" value="UniProtKB-KW"/>
</dbReference>
<evidence type="ECO:0000256" key="1">
    <source>
        <dbReference type="SAM" id="MobiDB-lite"/>
    </source>
</evidence>
<dbReference type="InterPro" id="IPR006342">
    <property type="entry name" value="FkbM_mtfrase"/>
</dbReference>
<dbReference type="NCBIfam" id="TIGR01444">
    <property type="entry name" value="fkbM_fam"/>
    <property type="match status" value="1"/>
</dbReference>
<feature type="domain" description="Methyltransferase FkbM" evidence="2">
    <location>
        <begin position="310"/>
        <end position="473"/>
    </location>
</feature>
<dbReference type="GO" id="GO:0008171">
    <property type="term" value="F:O-methyltransferase activity"/>
    <property type="evidence" value="ECO:0007669"/>
    <property type="project" value="TreeGrafter"/>
</dbReference>
<dbReference type="PANTHER" id="PTHR36973:SF4">
    <property type="entry name" value="NODULATION PROTEIN"/>
    <property type="match status" value="1"/>
</dbReference>
<reference evidence="3 4" key="1">
    <citation type="submission" date="2019-02" db="EMBL/GenBank/DDBJ databases">
        <title>Deep-cultivation of Planctomycetes and their phenomic and genomic characterization uncovers novel biology.</title>
        <authorList>
            <person name="Wiegand S."/>
            <person name="Jogler M."/>
            <person name="Boedeker C."/>
            <person name="Pinto D."/>
            <person name="Vollmers J."/>
            <person name="Rivas-Marin E."/>
            <person name="Kohn T."/>
            <person name="Peeters S.H."/>
            <person name="Heuer A."/>
            <person name="Rast P."/>
            <person name="Oberbeckmann S."/>
            <person name="Bunk B."/>
            <person name="Jeske O."/>
            <person name="Meyerdierks A."/>
            <person name="Storesund J.E."/>
            <person name="Kallscheuer N."/>
            <person name="Luecker S."/>
            <person name="Lage O.M."/>
            <person name="Pohl T."/>
            <person name="Merkel B.J."/>
            <person name="Hornburger P."/>
            <person name="Mueller R.-W."/>
            <person name="Bruemmer F."/>
            <person name="Labrenz M."/>
            <person name="Spormann A.M."/>
            <person name="Op den Camp H."/>
            <person name="Overmann J."/>
            <person name="Amann R."/>
            <person name="Jetten M.S.M."/>
            <person name="Mascher T."/>
            <person name="Medema M.H."/>
            <person name="Devos D.P."/>
            <person name="Kaster A.-K."/>
            <person name="Ovreas L."/>
            <person name="Rohde M."/>
            <person name="Galperin M.Y."/>
            <person name="Jogler C."/>
        </authorList>
    </citation>
    <scope>NUCLEOTIDE SEQUENCE [LARGE SCALE GENOMIC DNA]</scope>
    <source>
        <strain evidence="3 4">Pla133</strain>
    </source>
</reference>
<evidence type="ECO:0000313" key="3">
    <source>
        <dbReference type="EMBL" id="QDU67266.1"/>
    </source>
</evidence>